<dbReference type="Gene3D" id="2.60.40.150">
    <property type="entry name" value="C2 domain"/>
    <property type="match status" value="2"/>
</dbReference>
<accession>A0A0L7L2H5</accession>
<gene>
    <name evidence="2" type="ORF">OBRU01_16509</name>
</gene>
<feature type="domain" description="C2" evidence="1">
    <location>
        <begin position="1"/>
        <end position="122"/>
    </location>
</feature>
<dbReference type="Proteomes" id="UP000037510">
    <property type="component" value="Unassembled WGS sequence"/>
</dbReference>
<organism evidence="2 3">
    <name type="scientific">Operophtera brumata</name>
    <name type="common">Winter moth</name>
    <name type="synonym">Phalaena brumata</name>
    <dbReference type="NCBI Taxonomy" id="104452"/>
    <lineage>
        <taxon>Eukaryota</taxon>
        <taxon>Metazoa</taxon>
        <taxon>Ecdysozoa</taxon>
        <taxon>Arthropoda</taxon>
        <taxon>Hexapoda</taxon>
        <taxon>Insecta</taxon>
        <taxon>Pterygota</taxon>
        <taxon>Neoptera</taxon>
        <taxon>Endopterygota</taxon>
        <taxon>Lepidoptera</taxon>
        <taxon>Glossata</taxon>
        <taxon>Ditrysia</taxon>
        <taxon>Geometroidea</taxon>
        <taxon>Geometridae</taxon>
        <taxon>Larentiinae</taxon>
        <taxon>Operophtera</taxon>
    </lineage>
</organism>
<dbReference type="GO" id="GO:0005886">
    <property type="term" value="C:plasma membrane"/>
    <property type="evidence" value="ECO:0007669"/>
    <property type="project" value="TreeGrafter"/>
</dbReference>
<dbReference type="GO" id="GO:0042043">
    <property type="term" value="F:neurexin family protein binding"/>
    <property type="evidence" value="ECO:0007669"/>
    <property type="project" value="TreeGrafter"/>
</dbReference>
<dbReference type="AlphaFoldDB" id="A0A0L7L2H5"/>
<dbReference type="PROSITE" id="PS50004">
    <property type="entry name" value="C2"/>
    <property type="match status" value="2"/>
</dbReference>
<keyword evidence="3" id="KW-1185">Reference proteome</keyword>
<sequence length="399" mass="46217">MASVYSGAGEGTRASVTVRGEIQFSLVYNYRLKALEVGVKGCRDLAAVDVKRNRSDPYVKKNTLSPVFEETLSFAQPLSTLSARTLWLSVWHADMFGRNDFLGEVTLPLCDVVFDDPAPTWHKLHERNDFLREVTLCDVVFDPAPTWHKLHERKDFLREVTLCDVVFDPALTWHKLHERNDFLREVTLCDVVFDPALTWHKLHERNDFLREVTLCDVVFDPAPTWHKLHERNDFLREVTLCDVVFDPAPTWHKLHERTEQFDEQQGTRGDLIIGLKFEQHESGALRGKGTLHVLVKEAKNLVATKPKRGRLAKQKTNVVRRSLNPRWEHTFTYRGLRLQELSTRALELSLWDRDRLASNDFMGAIRLSLGTESTLWQTMIERPNFWVEGSLPLRPQLNN</sequence>
<dbReference type="SMART" id="SM00239">
    <property type="entry name" value="C2"/>
    <property type="match status" value="2"/>
</dbReference>
<feature type="domain" description="C2" evidence="1">
    <location>
        <begin position="235"/>
        <end position="387"/>
    </location>
</feature>
<dbReference type="CDD" id="cd08521">
    <property type="entry name" value="C2A_SLP"/>
    <property type="match status" value="1"/>
</dbReference>
<dbReference type="SUPFAM" id="SSF49562">
    <property type="entry name" value="C2 domain (Calcium/lipid-binding domain, CaLB)"/>
    <property type="match status" value="2"/>
</dbReference>
<dbReference type="Pfam" id="PF00168">
    <property type="entry name" value="C2"/>
    <property type="match status" value="2"/>
</dbReference>
<dbReference type="PANTHER" id="PTHR45716:SF2">
    <property type="entry name" value="BITESIZE, ISOFORM I"/>
    <property type="match status" value="1"/>
</dbReference>
<dbReference type="InterPro" id="IPR000008">
    <property type="entry name" value="C2_dom"/>
</dbReference>
<protein>
    <submittedName>
        <fullName evidence="2">Bitesize</fullName>
    </submittedName>
</protein>
<reference evidence="2 3" key="1">
    <citation type="journal article" date="2015" name="Genome Biol. Evol.">
        <title>The genome of winter moth (Operophtera brumata) provides a genomic perspective on sexual dimorphism and phenology.</title>
        <authorList>
            <person name="Derks M.F."/>
            <person name="Smit S."/>
            <person name="Salis L."/>
            <person name="Schijlen E."/>
            <person name="Bossers A."/>
            <person name="Mateman C."/>
            <person name="Pijl A.S."/>
            <person name="de Ridder D."/>
            <person name="Groenen M.A."/>
            <person name="Visser M.E."/>
            <person name="Megens H.J."/>
        </authorList>
    </citation>
    <scope>NUCLEOTIDE SEQUENCE [LARGE SCALE GENOMIC DNA]</scope>
    <source>
        <strain evidence="2">WM2013NL</strain>
        <tissue evidence="2">Head and thorax</tissue>
    </source>
</reference>
<dbReference type="PANTHER" id="PTHR45716">
    <property type="entry name" value="BITESIZE, ISOFORM I"/>
    <property type="match status" value="1"/>
</dbReference>
<dbReference type="STRING" id="104452.A0A0L7L2H5"/>
<dbReference type="GO" id="GO:0006887">
    <property type="term" value="P:exocytosis"/>
    <property type="evidence" value="ECO:0007669"/>
    <property type="project" value="TreeGrafter"/>
</dbReference>
<dbReference type="EMBL" id="JTDY01003354">
    <property type="protein sequence ID" value="KOB69683.1"/>
    <property type="molecule type" value="Genomic_DNA"/>
</dbReference>
<evidence type="ECO:0000313" key="3">
    <source>
        <dbReference type="Proteomes" id="UP000037510"/>
    </source>
</evidence>
<proteinExistence type="predicted"/>
<name>A0A0L7L2H5_OPEBR</name>
<evidence type="ECO:0000259" key="1">
    <source>
        <dbReference type="PROSITE" id="PS50004"/>
    </source>
</evidence>
<dbReference type="GO" id="GO:0070382">
    <property type="term" value="C:exocytic vesicle"/>
    <property type="evidence" value="ECO:0007669"/>
    <property type="project" value="TreeGrafter"/>
</dbReference>
<comment type="caution">
    <text evidence="2">The sequence shown here is derived from an EMBL/GenBank/DDBJ whole genome shotgun (WGS) entry which is preliminary data.</text>
</comment>
<evidence type="ECO:0000313" key="2">
    <source>
        <dbReference type="EMBL" id="KOB69683.1"/>
    </source>
</evidence>
<dbReference type="InterPro" id="IPR035892">
    <property type="entry name" value="C2_domain_sf"/>
</dbReference>